<gene>
    <name evidence="2" type="ORF">ALC56_04597</name>
</gene>
<evidence type="ECO:0000313" key="2">
    <source>
        <dbReference type="EMBL" id="KYN41004.1"/>
    </source>
</evidence>
<proteinExistence type="predicted"/>
<protein>
    <submittedName>
        <fullName evidence="2">Uncharacterized protein</fullName>
    </submittedName>
</protein>
<name>A0A195FLY9_9HYME</name>
<dbReference type="AlphaFoldDB" id="A0A195FLY9"/>
<reference evidence="2 3" key="1">
    <citation type="submission" date="2016-03" db="EMBL/GenBank/DDBJ databases">
        <title>Trachymyrmex septentrionalis WGS genome.</title>
        <authorList>
            <person name="Nygaard S."/>
            <person name="Hu H."/>
            <person name="Boomsma J."/>
            <person name="Zhang G."/>
        </authorList>
    </citation>
    <scope>NUCLEOTIDE SEQUENCE [LARGE SCALE GENOMIC DNA]</scope>
    <source>
        <strain evidence="2">Tsep2-gDNA-1</strain>
        <tissue evidence="2">Whole body</tissue>
    </source>
</reference>
<feature type="compositionally biased region" description="Acidic residues" evidence="1">
    <location>
        <begin position="136"/>
        <end position="153"/>
    </location>
</feature>
<evidence type="ECO:0000256" key="1">
    <source>
        <dbReference type="SAM" id="MobiDB-lite"/>
    </source>
</evidence>
<dbReference type="Proteomes" id="UP000078541">
    <property type="component" value="Unassembled WGS sequence"/>
</dbReference>
<organism evidence="2 3">
    <name type="scientific">Trachymyrmex septentrionalis</name>
    <dbReference type="NCBI Taxonomy" id="34720"/>
    <lineage>
        <taxon>Eukaryota</taxon>
        <taxon>Metazoa</taxon>
        <taxon>Ecdysozoa</taxon>
        <taxon>Arthropoda</taxon>
        <taxon>Hexapoda</taxon>
        <taxon>Insecta</taxon>
        <taxon>Pterygota</taxon>
        <taxon>Neoptera</taxon>
        <taxon>Endopterygota</taxon>
        <taxon>Hymenoptera</taxon>
        <taxon>Apocrita</taxon>
        <taxon>Aculeata</taxon>
        <taxon>Formicoidea</taxon>
        <taxon>Formicidae</taxon>
        <taxon>Myrmicinae</taxon>
        <taxon>Trachymyrmex</taxon>
    </lineage>
</organism>
<accession>A0A195FLY9</accession>
<dbReference type="EMBL" id="KQ981491">
    <property type="protein sequence ID" value="KYN41004.1"/>
    <property type="molecule type" value="Genomic_DNA"/>
</dbReference>
<feature type="region of interest" description="Disordered" evidence="1">
    <location>
        <begin position="128"/>
        <end position="154"/>
    </location>
</feature>
<evidence type="ECO:0000313" key="3">
    <source>
        <dbReference type="Proteomes" id="UP000078541"/>
    </source>
</evidence>
<sequence length="178" mass="19766">MDLRETQGPDAIPQTSVYTRRAAYVHLTHSLAVRPVSAAMRGLTPSHPTPQTRTTNTQGRRVATALNSARRRRFDGAANGELSAGYPEISRIASELEPSPFRRRRQWHNCRGAKCHLKYLRLRSQASMRDGRVSDVDDDEDDGDSGDDGDDGDMLVCAVHGACTVSLQRPTREPTPRR</sequence>
<keyword evidence="3" id="KW-1185">Reference proteome</keyword>